<reference evidence="1 2" key="1">
    <citation type="submission" date="2015-09" db="EMBL/GenBank/DDBJ databases">
        <title>Draft genome sequence of Kouleothrix aurantiaca JCM 19913.</title>
        <authorList>
            <person name="Hemp J."/>
        </authorList>
    </citation>
    <scope>NUCLEOTIDE SEQUENCE [LARGE SCALE GENOMIC DNA]</scope>
    <source>
        <strain evidence="1 2">COM-B</strain>
    </source>
</reference>
<accession>A0A0N8PS48</accession>
<gene>
    <name evidence="1" type="ORF">SE17_19565</name>
</gene>
<protein>
    <submittedName>
        <fullName evidence="1">Uncharacterized protein</fullName>
    </submittedName>
</protein>
<evidence type="ECO:0000313" key="2">
    <source>
        <dbReference type="Proteomes" id="UP000050509"/>
    </source>
</evidence>
<dbReference type="Proteomes" id="UP000050509">
    <property type="component" value="Unassembled WGS sequence"/>
</dbReference>
<evidence type="ECO:0000313" key="1">
    <source>
        <dbReference type="EMBL" id="KPV51725.1"/>
    </source>
</evidence>
<sequence length="184" mass="19432">MPFTPPPSSPIPLLDASLYDALGDLTPKAQLLAEARLTISFAAGKVVVEVAGAAVALARLTFTPEEFHEALRTIAMTQRHTGGHVLSAADQTFWLDEMRGDGVLVRLAALWPPRAHDVEPPLTLVAHGCSEDGSLALVVHLTPDAARQLVHDGAHFLADLAETAGQIQAASSLSLAGLLPTDRR</sequence>
<name>A0A0N8PS48_9CHLR</name>
<proteinExistence type="predicted"/>
<dbReference type="AlphaFoldDB" id="A0A0N8PS48"/>
<comment type="caution">
    <text evidence="1">The sequence shown here is derived from an EMBL/GenBank/DDBJ whole genome shotgun (WGS) entry which is preliminary data.</text>
</comment>
<dbReference type="EMBL" id="LJCR01000799">
    <property type="protein sequence ID" value="KPV51725.1"/>
    <property type="molecule type" value="Genomic_DNA"/>
</dbReference>
<keyword evidence="2" id="KW-1185">Reference proteome</keyword>
<organism evidence="1 2">
    <name type="scientific">Kouleothrix aurantiaca</name>
    <dbReference type="NCBI Taxonomy" id="186479"/>
    <lineage>
        <taxon>Bacteria</taxon>
        <taxon>Bacillati</taxon>
        <taxon>Chloroflexota</taxon>
        <taxon>Chloroflexia</taxon>
        <taxon>Chloroflexales</taxon>
        <taxon>Roseiflexineae</taxon>
        <taxon>Roseiflexaceae</taxon>
        <taxon>Kouleothrix</taxon>
    </lineage>
</organism>